<keyword evidence="4" id="KW-1003">Cell membrane</keyword>
<dbReference type="InterPro" id="IPR010559">
    <property type="entry name" value="Sig_transdc_His_kin_internal"/>
</dbReference>
<dbReference type="Pfam" id="PF02518">
    <property type="entry name" value="HATPase_c"/>
    <property type="match status" value="1"/>
</dbReference>
<accession>A0A9D2I3G4</accession>
<dbReference type="EC" id="2.7.13.3" evidence="3"/>
<evidence type="ECO:0000256" key="13">
    <source>
        <dbReference type="ARBA" id="ARBA00023136"/>
    </source>
</evidence>
<evidence type="ECO:0000256" key="5">
    <source>
        <dbReference type="ARBA" id="ARBA00022553"/>
    </source>
</evidence>
<dbReference type="AlphaFoldDB" id="A0A9D2I3G4"/>
<reference evidence="17" key="1">
    <citation type="journal article" date="2021" name="PeerJ">
        <title>Extensive microbial diversity within the chicken gut microbiome revealed by metagenomics and culture.</title>
        <authorList>
            <person name="Gilroy R."/>
            <person name="Ravi A."/>
            <person name="Getino M."/>
            <person name="Pursley I."/>
            <person name="Horton D.L."/>
            <person name="Alikhan N.F."/>
            <person name="Baker D."/>
            <person name="Gharbi K."/>
            <person name="Hall N."/>
            <person name="Watson M."/>
            <person name="Adriaenssens E.M."/>
            <person name="Foster-Nyarko E."/>
            <person name="Jarju S."/>
            <person name="Secka A."/>
            <person name="Antonio M."/>
            <person name="Oren A."/>
            <person name="Chaudhuri R.R."/>
            <person name="La Ragione R."/>
            <person name="Hildebrand F."/>
            <person name="Pallen M.J."/>
        </authorList>
    </citation>
    <scope>NUCLEOTIDE SEQUENCE</scope>
    <source>
        <strain evidence="17">CHK179-7159</strain>
    </source>
</reference>
<dbReference type="Proteomes" id="UP000886858">
    <property type="component" value="Unassembled WGS sequence"/>
</dbReference>
<dbReference type="Pfam" id="PF02743">
    <property type="entry name" value="dCache_1"/>
    <property type="match status" value="1"/>
</dbReference>
<dbReference type="Pfam" id="PF06580">
    <property type="entry name" value="His_kinase"/>
    <property type="match status" value="1"/>
</dbReference>
<keyword evidence="12" id="KW-0902">Two-component regulatory system</keyword>
<dbReference type="CDD" id="cd06225">
    <property type="entry name" value="HAMP"/>
    <property type="match status" value="1"/>
</dbReference>
<evidence type="ECO:0000256" key="14">
    <source>
        <dbReference type="SAM" id="Phobius"/>
    </source>
</evidence>
<feature type="domain" description="HAMP" evidence="16">
    <location>
        <begin position="320"/>
        <end position="372"/>
    </location>
</feature>
<keyword evidence="6" id="KW-0808">Transferase</keyword>
<evidence type="ECO:0000256" key="3">
    <source>
        <dbReference type="ARBA" id="ARBA00012438"/>
    </source>
</evidence>
<evidence type="ECO:0000313" key="18">
    <source>
        <dbReference type="Proteomes" id="UP000886858"/>
    </source>
</evidence>
<protein>
    <recommendedName>
        <fullName evidence="3">histidine kinase</fullName>
        <ecNumber evidence="3">2.7.13.3</ecNumber>
    </recommendedName>
</protein>
<feature type="transmembrane region" description="Helical" evidence="14">
    <location>
        <begin position="294"/>
        <end position="318"/>
    </location>
</feature>
<evidence type="ECO:0000259" key="16">
    <source>
        <dbReference type="PROSITE" id="PS50885"/>
    </source>
</evidence>
<feature type="domain" description="Histidine kinase" evidence="15">
    <location>
        <begin position="479"/>
        <end position="597"/>
    </location>
</feature>
<gene>
    <name evidence="17" type="ORF">H9717_03700</name>
</gene>
<keyword evidence="11 14" id="KW-1133">Transmembrane helix</keyword>
<dbReference type="SMART" id="SM00304">
    <property type="entry name" value="HAMP"/>
    <property type="match status" value="1"/>
</dbReference>
<evidence type="ECO:0000256" key="9">
    <source>
        <dbReference type="ARBA" id="ARBA00022777"/>
    </source>
</evidence>
<keyword evidence="7 14" id="KW-0812">Transmembrane</keyword>
<dbReference type="SMART" id="SM00387">
    <property type="entry name" value="HATPase_c"/>
    <property type="match status" value="1"/>
</dbReference>
<dbReference type="GO" id="GO:0005886">
    <property type="term" value="C:plasma membrane"/>
    <property type="evidence" value="ECO:0007669"/>
    <property type="project" value="UniProtKB-SubCell"/>
</dbReference>
<feature type="transmembrane region" description="Helical" evidence="14">
    <location>
        <begin position="266"/>
        <end position="282"/>
    </location>
</feature>
<dbReference type="InterPro" id="IPR050640">
    <property type="entry name" value="Bact_2-comp_sensor_kinase"/>
</dbReference>
<evidence type="ECO:0000256" key="4">
    <source>
        <dbReference type="ARBA" id="ARBA00022475"/>
    </source>
</evidence>
<dbReference type="EMBL" id="DWYY01000044">
    <property type="protein sequence ID" value="HJA92210.1"/>
    <property type="molecule type" value="Genomic_DNA"/>
</dbReference>
<dbReference type="GO" id="GO:0005524">
    <property type="term" value="F:ATP binding"/>
    <property type="evidence" value="ECO:0007669"/>
    <property type="project" value="UniProtKB-KW"/>
</dbReference>
<dbReference type="Gene3D" id="6.10.340.10">
    <property type="match status" value="1"/>
</dbReference>
<evidence type="ECO:0000256" key="11">
    <source>
        <dbReference type="ARBA" id="ARBA00022989"/>
    </source>
</evidence>
<dbReference type="InterPro" id="IPR003660">
    <property type="entry name" value="HAMP_dom"/>
</dbReference>
<keyword evidence="13 14" id="KW-0472">Membrane</keyword>
<dbReference type="SUPFAM" id="SSF55874">
    <property type="entry name" value="ATPase domain of HSP90 chaperone/DNA topoisomerase II/histidine kinase"/>
    <property type="match status" value="1"/>
</dbReference>
<dbReference type="InterPro" id="IPR033479">
    <property type="entry name" value="dCache_1"/>
</dbReference>
<evidence type="ECO:0000259" key="15">
    <source>
        <dbReference type="PROSITE" id="PS50109"/>
    </source>
</evidence>
<evidence type="ECO:0000256" key="8">
    <source>
        <dbReference type="ARBA" id="ARBA00022741"/>
    </source>
</evidence>
<comment type="caution">
    <text evidence="17">The sequence shown here is derived from an EMBL/GenBank/DDBJ whole genome shotgun (WGS) entry which is preliminary data.</text>
</comment>
<keyword evidence="10" id="KW-0067">ATP-binding</keyword>
<comment type="catalytic activity">
    <reaction evidence="1">
        <text>ATP + protein L-histidine = ADP + protein N-phospho-L-histidine.</text>
        <dbReference type="EC" id="2.7.13.3"/>
    </reaction>
</comment>
<dbReference type="PROSITE" id="PS50109">
    <property type="entry name" value="HIS_KIN"/>
    <property type="match status" value="1"/>
</dbReference>
<dbReference type="SUPFAM" id="SSF158472">
    <property type="entry name" value="HAMP domain-like"/>
    <property type="match status" value="1"/>
</dbReference>
<dbReference type="InterPro" id="IPR003594">
    <property type="entry name" value="HATPase_dom"/>
</dbReference>
<dbReference type="Gene3D" id="3.30.565.10">
    <property type="entry name" value="Histidine kinase-like ATPase, C-terminal domain"/>
    <property type="match status" value="1"/>
</dbReference>
<reference evidence="17" key="2">
    <citation type="submission" date="2021-04" db="EMBL/GenBank/DDBJ databases">
        <authorList>
            <person name="Gilroy R."/>
        </authorList>
    </citation>
    <scope>NUCLEOTIDE SEQUENCE</scope>
    <source>
        <strain evidence="17">CHK179-7159</strain>
    </source>
</reference>
<comment type="subcellular location">
    <subcellularLocation>
        <location evidence="2">Cell membrane</location>
        <topology evidence="2">Multi-pass membrane protein</topology>
    </subcellularLocation>
</comment>
<organism evidence="17 18">
    <name type="scientific">Candidatus Eisenbergiella merdipullorum</name>
    <dbReference type="NCBI Taxonomy" id="2838553"/>
    <lineage>
        <taxon>Bacteria</taxon>
        <taxon>Bacillati</taxon>
        <taxon>Bacillota</taxon>
        <taxon>Clostridia</taxon>
        <taxon>Lachnospirales</taxon>
        <taxon>Lachnospiraceae</taxon>
        <taxon>Eisenbergiella</taxon>
    </lineage>
</organism>
<feature type="transmembrane region" description="Helical" evidence="14">
    <location>
        <begin position="20"/>
        <end position="40"/>
    </location>
</feature>
<dbReference type="PANTHER" id="PTHR34220:SF11">
    <property type="entry name" value="SENSOR PROTEIN KINASE HPTS"/>
    <property type="match status" value="1"/>
</dbReference>
<evidence type="ECO:0000313" key="17">
    <source>
        <dbReference type="EMBL" id="HJA92210.1"/>
    </source>
</evidence>
<keyword evidence="9 17" id="KW-0418">Kinase</keyword>
<dbReference type="InterPro" id="IPR005467">
    <property type="entry name" value="His_kinase_dom"/>
</dbReference>
<sequence length="602" mass="68404">MKILSHLKFIYNNFSYQKKLFWSYLVLILIPMLILSVFFYNRTTDILRSNFITLSSMHLDQAVESMDARFSEMIRLGSTLSRQNTLRTALEKDPSQTSLVQQGEDLTEMEISLSNVAFDSSVLSVRLFVNPDFSYAGRRVFTWPLSSASALVPGRESLLMKQPLLSVPNTYQNVFAAPSTVFSVTTPIYSSSDYGKAVALICVDISQDTILEILKKADFSDNGRVYLTDASRNVLLCYSNAEEAVIEDTVLPSLPEEGSQRLQKDSLTMISPMILGSYYLVTETPILQYTVLNALFPLQFLGFALFIGLLIYLLAAFYSRFNSRRIMQLSKTFQKLRDGDLNVHCIVDSEDEIGELQLSFNEMVQRMQNMMESQYQLGKRLQRNEFQLLQAQINPHFLYNTLDLAAWAAKNRDAGEVCDIIEKLSRYYRISLSKGQETILLTDELEHISLYVALQNKRFENRIHLQFSNHVQTEQLKILKLILQPIVENSILHGLQGEGKELNITISIFREEASLRIMIADDGSGIPAHKLAHFQLYQELQLSAEALMDHTSDQTGGYGILNVSERIRSFYGPQSSLSFDSAAGRGTTVTISLPYEKCLFRY</sequence>
<evidence type="ECO:0000256" key="10">
    <source>
        <dbReference type="ARBA" id="ARBA00022840"/>
    </source>
</evidence>
<evidence type="ECO:0000256" key="2">
    <source>
        <dbReference type="ARBA" id="ARBA00004651"/>
    </source>
</evidence>
<evidence type="ECO:0000256" key="1">
    <source>
        <dbReference type="ARBA" id="ARBA00000085"/>
    </source>
</evidence>
<dbReference type="PROSITE" id="PS50885">
    <property type="entry name" value="HAMP"/>
    <property type="match status" value="1"/>
</dbReference>
<evidence type="ECO:0000256" key="7">
    <source>
        <dbReference type="ARBA" id="ARBA00022692"/>
    </source>
</evidence>
<dbReference type="PANTHER" id="PTHR34220">
    <property type="entry name" value="SENSOR HISTIDINE KINASE YPDA"/>
    <property type="match status" value="1"/>
</dbReference>
<keyword evidence="5" id="KW-0597">Phosphoprotein</keyword>
<evidence type="ECO:0000256" key="12">
    <source>
        <dbReference type="ARBA" id="ARBA00023012"/>
    </source>
</evidence>
<dbReference type="GO" id="GO:0000155">
    <property type="term" value="F:phosphorelay sensor kinase activity"/>
    <property type="evidence" value="ECO:0007669"/>
    <property type="project" value="InterPro"/>
</dbReference>
<dbReference type="Pfam" id="PF00672">
    <property type="entry name" value="HAMP"/>
    <property type="match status" value="1"/>
</dbReference>
<evidence type="ECO:0000256" key="6">
    <source>
        <dbReference type="ARBA" id="ARBA00022679"/>
    </source>
</evidence>
<proteinExistence type="predicted"/>
<dbReference type="InterPro" id="IPR036890">
    <property type="entry name" value="HATPase_C_sf"/>
</dbReference>
<keyword evidence="8" id="KW-0547">Nucleotide-binding</keyword>
<name>A0A9D2I3G4_9FIRM</name>